<dbReference type="PANTHER" id="PTHR43744">
    <property type="entry name" value="ABC TRANSPORTER PERMEASE PROTEIN MG189-RELATED-RELATED"/>
    <property type="match status" value="1"/>
</dbReference>
<evidence type="ECO:0000256" key="3">
    <source>
        <dbReference type="ARBA" id="ARBA00022475"/>
    </source>
</evidence>
<dbReference type="Pfam" id="PF00528">
    <property type="entry name" value="BPD_transp_1"/>
    <property type="match status" value="1"/>
</dbReference>
<dbReference type="EMBL" id="JACHMM010000001">
    <property type="protein sequence ID" value="MBB5786168.1"/>
    <property type="molecule type" value="Genomic_DNA"/>
</dbReference>
<evidence type="ECO:0000259" key="9">
    <source>
        <dbReference type="PROSITE" id="PS50928"/>
    </source>
</evidence>
<dbReference type="PROSITE" id="PS50928">
    <property type="entry name" value="ABC_TM1"/>
    <property type="match status" value="1"/>
</dbReference>
<evidence type="ECO:0000313" key="10">
    <source>
        <dbReference type="EMBL" id="MBB5786168.1"/>
    </source>
</evidence>
<feature type="region of interest" description="Disordered" evidence="8">
    <location>
        <begin position="1"/>
        <end position="29"/>
    </location>
</feature>
<organism evidence="10 11">
    <name type="scientific">Jiangella mangrovi</name>
    <dbReference type="NCBI Taxonomy" id="1524084"/>
    <lineage>
        <taxon>Bacteria</taxon>
        <taxon>Bacillati</taxon>
        <taxon>Actinomycetota</taxon>
        <taxon>Actinomycetes</taxon>
        <taxon>Jiangellales</taxon>
        <taxon>Jiangellaceae</taxon>
        <taxon>Jiangella</taxon>
    </lineage>
</organism>
<dbReference type="Gene3D" id="1.10.3720.10">
    <property type="entry name" value="MetI-like"/>
    <property type="match status" value="1"/>
</dbReference>
<dbReference type="GO" id="GO:0055085">
    <property type="term" value="P:transmembrane transport"/>
    <property type="evidence" value="ECO:0007669"/>
    <property type="project" value="InterPro"/>
</dbReference>
<evidence type="ECO:0000313" key="11">
    <source>
        <dbReference type="Proteomes" id="UP000542813"/>
    </source>
</evidence>
<dbReference type="InterPro" id="IPR035906">
    <property type="entry name" value="MetI-like_sf"/>
</dbReference>
<dbReference type="GO" id="GO:0005886">
    <property type="term" value="C:plasma membrane"/>
    <property type="evidence" value="ECO:0007669"/>
    <property type="project" value="UniProtKB-SubCell"/>
</dbReference>
<name>A0A7W9GLQ4_9ACTN</name>
<evidence type="ECO:0000256" key="5">
    <source>
        <dbReference type="ARBA" id="ARBA00022989"/>
    </source>
</evidence>
<keyword evidence="3" id="KW-1003">Cell membrane</keyword>
<keyword evidence="2 7" id="KW-0813">Transport</keyword>
<comment type="subcellular location">
    <subcellularLocation>
        <location evidence="1 7">Cell membrane</location>
        <topology evidence="1 7">Multi-pass membrane protein</topology>
    </subcellularLocation>
</comment>
<keyword evidence="11" id="KW-1185">Reference proteome</keyword>
<evidence type="ECO:0000256" key="4">
    <source>
        <dbReference type="ARBA" id="ARBA00022692"/>
    </source>
</evidence>
<dbReference type="Proteomes" id="UP000542813">
    <property type="component" value="Unassembled WGS sequence"/>
</dbReference>
<dbReference type="RefSeq" id="WP_184819453.1">
    <property type="nucleotide sequence ID" value="NZ_JACHMM010000001.1"/>
</dbReference>
<keyword evidence="5 7" id="KW-1133">Transmembrane helix</keyword>
<feature type="domain" description="ABC transmembrane type-1" evidence="9">
    <location>
        <begin position="97"/>
        <end position="287"/>
    </location>
</feature>
<evidence type="ECO:0000256" key="6">
    <source>
        <dbReference type="ARBA" id="ARBA00023136"/>
    </source>
</evidence>
<keyword evidence="4 7" id="KW-0812">Transmembrane</keyword>
<feature type="transmembrane region" description="Helical" evidence="7">
    <location>
        <begin position="37"/>
        <end position="58"/>
    </location>
</feature>
<dbReference type="PANTHER" id="PTHR43744:SF12">
    <property type="entry name" value="ABC TRANSPORTER PERMEASE PROTEIN MG189-RELATED"/>
    <property type="match status" value="1"/>
</dbReference>
<dbReference type="AlphaFoldDB" id="A0A7W9GLQ4"/>
<feature type="transmembrane region" description="Helical" evidence="7">
    <location>
        <begin position="207"/>
        <end position="229"/>
    </location>
</feature>
<dbReference type="SUPFAM" id="SSF161098">
    <property type="entry name" value="MetI-like"/>
    <property type="match status" value="1"/>
</dbReference>
<feature type="transmembrane region" description="Helical" evidence="7">
    <location>
        <begin position="132"/>
        <end position="156"/>
    </location>
</feature>
<comment type="similarity">
    <text evidence="7">Belongs to the binding-protein-dependent transport system permease family.</text>
</comment>
<feature type="transmembrane region" description="Helical" evidence="7">
    <location>
        <begin position="266"/>
        <end position="287"/>
    </location>
</feature>
<accession>A0A7W9GLQ4</accession>
<protein>
    <submittedName>
        <fullName evidence="10">Multiple sugar transport system permease protein</fullName>
    </submittedName>
</protein>
<feature type="transmembrane region" description="Helical" evidence="7">
    <location>
        <begin position="96"/>
        <end position="120"/>
    </location>
</feature>
<reference evidence="10 11" key="1">
    <citation type="submission" date="2020-08" db="EMBL/GenBank/DDBJ databases">
        <title>Sequencing the genomes of 1000 actinobacteria strains.</title>
        <authorList>
            <person name="Klenk H.-P."/>
        </authorList>
    </citation>
    <scope>NUCLEOTIDE SEQUENCE [LARGE SCALE GENOMIC DNA]</scope>
    <source>
        <strain evidence="10 11">DSM 102122</strain>
    </source>
</reference>
<proteinExistence type="inferred from homology"/>
<evidence type="ECO:0000256" key="2">
    <source>
        <dbReference type="ARBA" id="ARBA00022448"/>
    </source>
</evidence>
<evidence type="ECO:0000256" key="7">
    <source>
        <dbReference type="RuleBase" id="RU363032"/>
    </source>
</evidence>
<dbReference type="InterPro" id="IPR000515">
    <property type="entry name" value="MetI-like"/>
</dbReference>
<evidence type="ECO:0000256" key="8">
    <source>
        <dbReference type="SAM" id="MobiDB-lite"/>
    </source>
</evidence>
<gene>
    <name evidence="10" type="ORF">HD601_000743</name>
</gene>
<evidence type="ECO:0000256" key="1">
    <source>
        <dbReference type="ARBA" id="ARBA00004651"/>
    </source>
</evidence>
<sequence>MTTYTPPPSTIDDGDSLRPGDAEPAGRTNAERAPSRWLYVVLSVGVLVMALPFVWMLLSSVKPEAEVRSIPPTWLPETFTLENYGELFDRLSFPTYFVNSIVVAVVVTLGNLVFGSMLGYALAKLEFRGKRLVFVIVLGTLMVPGMVTFVPLFVLVSNMGLTNTYPGLILPYLVGPLGVFLMRQYFLGLPDELIQAARVDGAGELRIFWSVMLPLTGPALATLGILTFLTSWNNFLWPLVVAQTEDKYTLPVALALYSVGQNATQYGLLLAGAVVVVVPVVVLFLAVQRYFVQGIAMTGIK</sequence>
<comment type="caution">
    <text evidence="10">The sequence shown here is derived from an EMBL/GenBank/DDBJ whole genome shotgun (WGS) entry which is preliminary data.</text>
</comment>
<keyword evidence="6 7" id="KW-0472">Membrane</keyword>
<feature type="transmembrane region" description="Helical" evidence="7">
    <location>
        <begin position="168"/>
        <end position="186"/>
    </location>
</feature>
<dbReference type="CDD" id="cd06261">
    <property type="entry name" value="TM_PBP2"/>
    <property type="match status" value="1"/>
</dbReference>
<keyword evidence="10" id="KW-0762">Sugar transport</keyword>